<reference evidence="2 3" key="1">
    <citation type="journal article" date="2023" name="J. Hered.">
        <title>Chromosome-level genome of the wood stork (Mycteria americana) provides insight into avian chromosome evolution.</title>
        <authorList>
            <person name="Flamio R. Jr."/>
            <person name="Ramstad K.M."/>
        </authorList>
    </citation>
    <scope>NUCLEOTIDE SEQUENCE [LARGE SCALE GENOMIC DNA]</scope>
    <source>
        <strain evidence="2">JAX WOST 10</strain>
    </source>
</reference>
<dbReference type="PANTHER" id="PTHR23120">
    <property type="entry name" value="MAESTRO-RELATED HEAT DOMAIN-CONTAINING"/>
    <property type="match status" value="1"/>
</dbReference>
<evidence type="ECO:0000313" key="3">
    <source>
        <dbReference type="Proteomes" id="UP001333110"/>
    </source>
</evidence>
<dbReference type="InterPro" id="IPR045206">
    <property type="entry name" value="Maestro_heat-like_prot"/>
</dbReference>
<accession>A0AAN7MN83</accession>
<dbReference type="GO" id="GO:0005737">
    <property type="term" value="C:cytoplasm"/>
    <property type="evidence" value="ECO:0007669"/>
    <property type="project" value="TreeGrafter"/>
</dbReference>
<name>A0AAN7MN83_MYCAM</name>
<feature type="domain" description="Maestro-like HEAT-repeats" evidence="1">
    <location>
        <begin position="106"/>
        <end position="229"/>
    </location>
</feature>
<evidence type="ECO:0000313" key="2">
    <source>
        <dbReference type="EMBL" id="KAK4809577.1"/>
    </source>
</evidence>
<organism evidence="2 3">
    <name type="scientific">Mycteria americana</name>
    <name type="common">Wood stork</name>
    <dbReference type="NCBI Taxonomy" id="33587"/>
    <lineage>
        <taxon>Eukaryota</taxon>
        <taxon>Metazoa</taxon>
        <taxon>Chordata</taxon>
        <taxon>Craniata</taxon>
        <taxon>Vertebrata</taxon>
        <taxon>Euteleostomi</taxon>
        <taxon>Archelosauria</taxon>
        <taxon>Archosauria</taxon>
        <taxon>Dinosauria</taxon>
        <taxon>Saurischia</taxon>
        <taxon>Theropoda</taxon>
        <taxon>Coelurosauria</taxon>
        <taxon>Aves</taxon>
        <taxon>Neognathae</taxon>
        <taxon>Neoaves</taxon>
        <taxon>Aequornithes</taxon>
        <taxon>Ciconiiformes</taxon>
        <taxon>Ciconiidae</taxon>
        <taxon>Mycteria</taxon>
    </lineage>
</organism>
<evidence type="ECO:0000259" key="1">
    <source>
        <dbReference type="Pfam" id="PF21047"/>
    </source>
</evidence>
<dbReference type="EMBL" id="JAUNZN010000021">
    <property type="protein sequence ID" value="KAK4809577.1"/>
    <property type="molecule type" value="Genomic_DNA"/>
</dbReference>
<dbReference type="InterPro" id="IPR048465">
    <property type="entry name" value="Maestro-like_HEAT"/>
</dbReference>
<sequence>MLQHLNVSLVVGGPKLNTVFEVRPHQCRVQGHDHFSTPAGHTIFDTSQDVIGFLGHLGTLLAHIQLEYSGPQILCIPDSKTLGVNLESPLVLSARGSRTLPEDTPEHQQVQREWEAESTSSCSSLRKASTLTMACKNYLWPSEKTDVVLTAIEAMRDSSTYDKQVASGVLNMIMREPASWLTDVPGIVRCIHESLAYATTASAWESLDALLIVLACEYPRELAFSMVIHVPLCDRYQP</sequence>
<dbReference type="Proteomes" id="UP001333110">
    <property type="component" value="Unassembled WGS sequence"/>
</dbReference>
<dbReference type="PANTHER" id="PTHR23120:SF42">
    <property type="entry name" value="MAESTRO HEAT-LIKE REPEAT FAMILY MEMBER 3"/>
    <property type="match status" value="1"/>
</dbReference>
<comment type="caution">
    <text evidence="2">The sequence shown here is derived from an EMBL/GenBank/DDBJ whole genome shotgun (WGS) entry which is preliminary data.</text>
</comment>
<proteinExistence type="predicted"/>
<dbReference type="AlphaFoldDB" id="A0AAN7MN83"/>
<protein>
    <recommendedName>
        <fullName evidence="1">Maestro-like HEAT-repeats domain-containing protein</fullName>
    </recommendedName>
</protein>
<gene>
    <name evidence="2" type="ORF">QYF61_019999</name>
</gene>
<keyword evidence="3" id="KW-1185">Reference proteome</keyword>
<dbReference type="Pfam" id="PF21047">
    <property type="entry name" value="HEAT_Maestro"/>
    <property type="match status" value="1"/>
</dbReference>